<feature type="compositionally biased region" description="Low complexity" evidence="1">
    <location>
        <begin position="52"/>
        <end position="65"/>
    </location>
</feature>
<name>A0A151JZX6_9HYME</name>
<dbReference type="SUPFAM" id="SSF57756">
    <property type="entry name" value="Retrovirus zinc finger-like domains"/>
    <property type="match status" value="1"/>
</dbReference>
<gene>
    <name evidence="2" type="ORF">ALC56_03112</name>
</gene>
<protein>
    <recommendedName>
        <fullName evidence="4">CCHC-type domain-containing protein</fullName>
    </recommendedName>
</protein>
<dbReference type="Proteomes" id="UP000078541">
    <property type="component" value="Unassembled WGS sequence"/>
</dbReference>
<evidence type="ECO:0008006" key="4">
    <source>
        <dbReference type="Google" id="ProtNLM"/>
    </source>
</evidence>
<organism evidence="2 3">
    <name type="scientific">Trachymyrmex septentrionalis</name>
    <dbReference type="NCBI Taxonomy" id="34720"/>
    <lineage>
        <taxon>Eukaryota</taxon>
        <taxon>Metazoa</taxon>
        <taxon>Ecdysozoa</taxon>
        <taxon>Arthropoda</taxon>
        <taxon>Hexapoda</taxon>
        <taxon>Insecta</taxon>
        <taxon>Pterygota</taxon>
        <taxon>Neoptera</taxon>
        <taxon>Endopterygota</taxon>
        <taxon>Hymenoptera</taxon>
        <taxon>Apocrita</taxon>
        <taxon>Aculeata</taxon>
        <taxon>Formicoidea</taxon>
        <taxon>Formicidae</taxon>
        <taxon>Myrmicinae</taxon>
        <taxon>Trachymyrmex</taxon>
    </lineage>
</organism>
<evidence type="ECO:0000256" key="1">
    <source>
        <dbReference type="SAM" id="MobiDB-lite"/>
    </source>
</evidence>
<dbReference type="EMBL" id="KQ981354">
    <property type="protein sequence ID" value="KYN42453.1"/>
    <property type="molecule type" value="Genomic_DNA"/>
</dbReference>
<proteinExistence type="predicted"/>
<keyword evidence="3" id="KW-1185">Reference proteome</keyword>
<reference evidence="2 3" key="1">
    <citation type="submission" date="2016-03" db="EMBL/GenBank/DDBJ databases">
        <title>Trachymyrmex septentrionalis WGS genome.</title>
        <authorList>
            <person name="Nygaard S."/>
            <person name="Hu H."/>
            <person name="Boomsma J."/>
            <person name="Zhang G."/>
        </authorList>
    </citation>
    <scope>NUCLEOTIDE SEQUENCE [LARGE SCALE GENOMIC DNA]</scope>
    <source>
        <strain evidence="2">Tsep2-gDNA-1</strain>
        <tissue evidence="2">Whole body</tissue>
    </source>
</reference>
<evidence type="ECO:0000313" key="2">
    <source>
        <dbReference type="EMBL" id="KYN42453.1"/>
    </source>
</evidence>
<sequence length="96" mass="10864">MDNGSLMDSWFIFKEALIKRFRRQISYTSCAYCKAKGHVKADCWKLKRKENSSQNTSTSNTVTARETTETERSGNSFSGRSNHDQLAPPVGERGKV</sequence>
<dbReference type="Gene3D" id="4.10.60.10">
    <property type="entry name" value="Zinc finger, CCHC-type"/>
    <property type="match status" value="1"/>
</dbReference>
<feature type="region of interest" description="Disordered" evidence="1">
    <location>
        <begin position="49"/>
        <end position="96"/>
    </location>
</feature>
<evidence type="ECO:0000313" key="3">
    <source>
        <dbReference type="Proteomes" id="UP000078541"/>
    </source>
</evidence>
<dbReference type="InterPro" id="IPR036875">
    <property type="entry name" value="Znf_CCHC_sf"/>
</dbReference>
<dbReference type="GO" id="GO:0003676">
    <property type="term" value="F:nucleic acid binding"/>
    <property type="evidence" value="ECO:0007669"/>
    <property type="project" value="InterPro"/>
</dbReference>
<dbReference type="AlphaFoldDB" id="A0A151JZX6"/>
<dbReference type="GO" id="GO:0008270">
    <property type="term" value="F:zinc ion binding"/>
    <property type="evidence" value="ECO:0007669"/>
    <property type="project" value="InterPro"/>
</dbReference>
<accession>A0A151JZX6</accession>